<dbReference type="Gene3D" id="4.10.800.10">
    <property type="entry name" value="Thyroglobulin type-1"/>
    <property type="match status" value="4"/>
</dbReference>
<feature type="domain" description="Thyroglobulin type-1" evidence="6">
    <location>
        <begin position="394"/>
        <end position="459"/>
    </location>
</feature>
<dbReference type="SMART" id="SM00289">
    <property type="entry name" value="WR1"/>
    <property type="match status" value="4"/>
</dbReference>
<feature type="domain" description="Thyroglobulin type-1" evidence="6">
    <location>
        <begin position="878"/>
        <end position="957"/>
    </location>
</feature>
<feature type="domain" description="Antistasin-like" evidence="7">
    <location>
        <begin position="141"/>
        <end position="168"/>
    </location>
</feature>
<keyword evidence="4" id="KW-0812">Transmembrane</keyword>
<dbReference type="Pfam" id="PF02822">
    <property type="entry name" value="Antistasin"/>
    <property type="match status" value="1"/>
</dbReference>
<dbReference type="InterPro" id="IPR028150">
    <property type="entry name" value="Lustrin_cystein"/>
</dbReference>
<dbReference type="InterPro" id="IPR000716">
    <property type="entry name" value="Thyroglobulin_1"/>
</dbReference>
<keyword evidence="1 2" id="KW-1015">Disulfide bond</keyword>
<keyword evidence="4" id="KW-1133">Transmembrane helix</keyword>
<feature type="domain" description="Thyroglobulin type-1" evidence="6">
    <location>
        <begin position="714"/>
        <end position="789"/>
    </location>
</feature>
<evidence type="ECO:0000259" key="7">
    <source>
        <dbReference type="PROSITE" id="PS51252"/>
    </source>
</evidence>
<evidence type="ECO:0000313" key="10">
    <source>
        <dbReference type="WBParaSite" id="jg12592"/>
    </source>
</evidence>
<dbReference type="CDD" id="cd00109">
    <property type="entry name" value="Kunitz-type"/>
    <property type="match status" value="1"/>
</dbReference>
<dbReference type="GO" id="GO:0004867">
    <property type="term" value="F:serine-type endopeptidase inhibitor activity"/>
    <property type="evidence" value="ECO:0007669"/>
    <property type="project" value="InterPro"/>
</dbReference>
<proteinExistence type="predicted"/>
<dbReference type="InterPro" id="IPR008197">
    <property type="entry name" value="WAP_dom"/>
</dbReference>
<dbReference type="InterPro" id="IPR002223">
    <property type="entry name" value="Kunitz_BPTI"/>
</dbReference>
<dbReference type="PROSITE" id="PS51162">
    <property type="entry name" value="THYROGLOBULIN_1_2"/>
    <property type="match status" value="4"/>
</dbReference>
<evidence type="ECO:0000259" key="8">
    <source>
        <dbReference type="PROSITE" id="PS51390"/>
    </source>
</evidence>
<dbReference type="Pfam" id="PF14625">
    <property type="entry name" value="Lustrin_cystein"/>
    <property type="match status" value="3"/>
</dbReference>
<dbReference type="InterPro" id="IPR006150">
    <property type="entry name" value="Cys_repeat_1"/>
</dbReference>
<evidence type="ECO:0000259" key="6">
    <source>
        <dbReference type="PROSITE" id="PS51162"/>
    </source>
</evidence>
<accession>A0A915CU01</accession>
<feature type="domain" description="WAP" evidence="8">
    <location>
        <begin position="254"/>
        <end position="308"/>
    </location>
</feature>
<feature type="domain" description="WAP" evidence="8">
    <location>
        <begin position="339"/>
        <end position="392"/>
    </location>
</feature>
<evidence type="ECO:0000259" key="5">
    <source>
        <dbReference type="PROSITE" id="PS50279"/>
    </source>
</evidence>
<keyword evidence="4" id="KW-0472">Membrane</keyword>
<protein>
    <submittedName>
        <fullName evidence="10">Uncharacterized protein</fullName>
    </submittedName>
</protein>
<dbReference type="Pfam" id="PF00086">
    <property type="entry name" value="Thyroglobulin_1"/>
    <property type="match status" value="4"/>
</dbReference>
<feature type="disulfide bond" evidence="2">
    <location>
        <begin position="756"/>
        <end position="763"/>
    </location>
</feature>
<sequence>MMDSHCDEDRPKSSFDRKKEDSSEKLGECPAIGDLAHRSCVSVTSECTMDSECPTIQKCCFDGCSKRCLYAQKTSPCLHMQAVTELLAIQQTSQCSKDGNYQEVQCNDEFCWCAQPVSGEELEGTRVSSLAAPDCKAPRMCPSTYCSSNKRCAYGYQKDSNGCNTCECIDPCKDVECPNPGRICLPEPVDCLSKKQCPPVPKCVVNVCIVREALLVRESTLRPEFCRRSSDCPKDYYCRIVNNDNGFCCYGDAPQVNAGKCPKVADWALVQPAQRSLCELKCTEDGDCESLDQKCCFNGCGMACTYTNTSSSNDEQAAVAVVNQPSSASKGQSQPKIKKNQKIGECPKVDRLSNPELCGGESPKDICTHDQECGDNQKCCFDGCARSCLHPATTTMCLHARSAADVIARLAPSAIFQPSCDKDGAYDHIQRHNGMAWCVDSNGREIQGTKRASLMLTNCEDLIRNPCPVTSCKENCPHGFETDLLGCKQCICKDPCKDAKCPVNTVCRMTKVNCVSSGQITNSSCQPVPKCLLNVCLRGNPLENFITGELQECDELKGPKCPNGWYCHKFGLENIAYCCAGLVEQSQLLPSAQHCPSLPILFGEADSSRPSQIKCRLSQECARDEPCCFNGLGMSCLPTKQLQKPHRKSLNQAVPEVVSNWMAAVSSMECPPNVFTNPGCSSQCASNEECQAASPFMRCCGYGCGKRCLFVAKLPACVHLLAAATREVNKLADLPSSLGRPTVQCTPEGLFRRVQCDVSIRECWCVDPNSGIELVGTRYSSLTNIEPSCQIPRTCQTVCPSAKELNCEHGLRLDTNGCPLNGVCQCKNVCHDFKCSVPTEICAPRKVLCLSEPCPPIPVCLPNPCSKSSTSPSPVAPPSTCSADEHCANDQDCRFTVASGEADIDRVGICCSTCNYLSNQCDREGYCWCVDKNTGKPISGTRKFQPIGDVCSNRKRCAIECDEVLSACFFGLEVDSDGCPKTSNCLCRSPCDEVQCPSNQLCIMRPRECREQVCLPVPTCEDNPCTNQQRPAVDARSQDHLMCNDDHKDWCPKGFYCTAYDQNRVGVCCPGKGTVCNLKLDEGSCTQASPRFYYDSESESCLQFIYTGCQGNLNNFLSMHDCQRFCVGSSMDLTRRLVDDDGTTMMDLYAVGFSLVGPMARTEKHSTDFNRAVMNHLIENYNLGEKEVRDMYTKDDNTVRFTIVAPDAKEKAENVSNAVYSGKFHFKYKGETYRAEPQTWFSKQTGHSSDMSDGGVLFWVILAASMLFALIVVVVLCCGYNFLRVRPNTDNNSIYREVSPAPYGSFVQQRNTGAPGNSKIMDYRHPINNKAISADNLHSLRATNIGGANHLLTPKSELSGRTSSYLSTASPVGNNLRTRTTLYY</sequence>
<dbReference type="InterPro" id="IPR053014">
    <property type="entry name" value="Cuticle_assoc_divergent"/>
</dbReference>
<reference evidence="10" key="1">
    <citation type="submission" date="2022-11" db="UniProtKB">
        <authorList>
            <consortium name="WormBaseParasite"/>
        </authorList>
    </citation>
    <scope>IDENTIFICATION</scope>
</reference>
<dbReference type="Gene3D" id="2.10.22.10">
    <property type="entry name" value="Antistasin, domain 1"/>
    <property type="match status" value="1"/>
</dbReference>
<dbReference type="InterPro" id="IPR036645">
    <property type="entry name" value="Elafin-like_sf"/>
</dbReference>
<feature type="domain" description="Thyroglobulin type-1" evidence="6">
    <location>
        <begin position="74"/>
        <end position="135"/>
    </location>
</feature>
<dbReference type="WBParaSite" id="jg12592">
    <property type="protein sequence ID" value="jg12592"/>
    <property type="gene ID" value="jg12592"/>
</dbReference>
<dbReference type="SUPFAM" id="SSF57262">
    <property type="entry name" value="Leech antihemostatic proteins"/>
    <property type="match status" value="2"/>
</dbReference>
<dbReference type="InterPro" id="IPR004094">
    <property type="entry name" value="Antistasin-like"/>
</dbReference>
<dbReference type="PROSITE" id="PS00484">
    <property type="entry name" value="THYROGLOBULIN_1_1"/>
    <property type="match status" value="1"/>
</dbReference>
<dbReference type="GO" id="GO:0005576">
    <property type="term" value="C:extracellular region"/>
    <property type="evidence" value="ECO:0007669"/>
    <property type="project" value="InterPro"/>
</dbReference>
<comment type="caution">
    <text evidence="2">Lacks conserved residue(s) required for the propagation of feature annotation.</text>
</comment>
<dbReference type="InterPro" id="IPR020901">
    <property type="entry name" value="Prtase_inh_Kunz-CS"/>
</dbReference>
<dbReference type="SMART" id="SM00131">
    <property type="entry name" value="KU"/>
    <property type="match status" value="1"/>
</dbReference>
<feature type="domain" description="WAP" evidence="8">
    <location>
        <begin position="22"/>
        <end position="72"/>
    </location>
</feature>
<evidence type="ECO:0000256" key="3">
    <source>
        <dbReference type="SAM" id="MobiDB-lite"/>
    </source>
</evidence>
<dbReference type="PROSITE" id="PS50279">
    <property type="entry name" value="BPTI_KUNITZ_2"/>
    <property type="match status" value="1"/>
</dbReference>
<dbReference type="InterPro" id="IPR011061">
    <property type="entry name" value="Hirudin/antistatin"/>
</dbReference>
<dbReference type="SMART" id="SM00211">
    <property type="entry name" value="TY"/>
    <property type="match status" value="4"/>
</dbReference>
<feature type="domain" description="Antistasin-like" evidence="7">
    <location>
        <begin position="467"/>
        <end position="492"/>
    </location>
</feature>
<dbReference type="SMART" id="SM00217">
    <property type="entry name" value="WAP"/>
    <property type="match status" value="4"/>
</dbReference>
<dbReference type="CDD" id="cd00191">
    <property type="entry name" value="TY"/>
    <property type="match status" value="2"/>
</dbReference>
<dbReference type="Proteomes" id="UP000887574">
    <property type="component" value="Unplaced"/>
</dbReference>
<keyword evidence="9" id="KW-1185">Reference proteome</keyword>
<feature type="transmembrane region" description="Helical" evidence="4">
    <location>
        <begin position="1256"/>
        <end position="1283"/>
    </location>
</feature>
<feature type="region of interest" description="Disordered" evidence="3">
    <location>
        <begin position="1"/>
        <end position="23"/>
    </location>
</feature>
<evidence type="ECO:0000256" key="2">
    <source>
        <dbReference type="PROSITE-ProRule" id="PRU00500"/>
    </source>
</evidence>
<dbReference type="PROSITE" id="PS51252">
    <property type="entry name" value="ANTISTASIN"/>
    <property type="match status" value="2"/>
</dbReference>
<dbReference type="InterPro" id="IPR036857">
    <property type="entry name" value="Thyroglobulin_1_sf"/>
</dbReference>
<dbReference type="InterPro" id="IPR036880">
    <property type="entry name" value="Kunitz_BPTI_sf"/>
</dbReference>
<dbReference type="Pfam" id="PF00095">
    <property type="entry name" value="WAP"/>
    <property type="match status" value="3"/>
</dbReference>
<dbReference type="PANTHER" id="PTHR46339">
    <property type="entry name" value="PROTEIN CBG15282-RELATED"/>
    <property type="match status" value="1"/>
</dbReference>
<feature type="domain" description="BPTI/Kunitz inhibitor" evidence="5">
    <location>
        <begin position="1076"/>
        <end position="1126"/>
    </location>
</feature>
<dbReference type="SUPFAM" id="SSF57362">
    <property type="entry name" value="BPTI-like"/>
    <property type="match status" value="1"/>
</dbReference>
<evidence type="ECO:0000256" key="4">
    <source>
        <dbReference type="SAM" id="Phobius"/>
    </source>
</evidence>
<dbReference type="PROSITE" id="PS00280">
    <property type="entry name" value="BPTI_KUNITZ_1"/>
    <property type="match status" value="1"/>
</dbReference>
<organism evidence="9 10">
    <name type="scientific">Ditylenchus dipsaci</name>
    <dbReference type="NCBI Taxonomy" id="166011"/>
    <lineage>
        <taxon>Eukaryota</taxon>
        <taxon>Metazoa</taxon>
        <taxon>Ecdysozoa</taxon>
        <taxon>Nematoda</taxon>
        <taxon>Chromadorea</taxon>
        <taxon>Rhabditida</taxon>
        <taxon>Tylenchina</taxon>
        <taxon>Tylenchomorpha</taxon>
        <taxon>Sphaerularioidea</taxon>
        <taxon>Anguinidae</taxon>
        <taxon>Anguininae</taxon>
        <taxon>Ditylenchus</taxon>
    </lineage>
</organism>
<evidence type="ECO:0000256" key="1">
    <source>
        <dbReference type="ARBA" id="ARBA00023157"/>
    </source>
</evidence>
<dbReference type="Pfam" id="PF00014">
    <property type="entry name" value="Kunitz_BPTI"/>
    <property type="match status" value="1"/>
</dbReference>
<evidence type="ECO:0000313" key="9">
    <source>
        <dbReference type="Proteomes" id="UP000887574"/>
    </source>
</evidence>
<dbReference type="PROSITE" id="PS51390">
    <property type="entry name" value="WAP"/>
    <property type="match status" value="3"/>
</dbReference>
<dbReference type="Gene3D" id="4.10.410.10">
    <property type="entry name" value="Pancreatic trypsin inhibitor Kunitz domain"/>
    <property type="match status" value="1"/>
</dbReference>
<name>A0A915CU01_9BILA</name>
<dbReference type="SUPFAM" id="SSF57610">
    <property type="entry name" value="Thyroglobulin type-1 domain"/>
    <property type="match status" value="4"/>
</dbReference>
<dbReference type="PRINTS" id="PR00759">
    <property type="entry name" value="BASICPTASE"/>
</dbReference>
<dbReference type="Gene3D" id="4.10.75.10">
    <property type="entry name" value="Elafin-like"/>
    <property type="match status" value="3"/>
</dbReference>